<dbReference type="PANTHER" id="PTHR47478:SF1">
    <property type="entry name" value="PYRIMIDINE 5'-NUCLEOTIDASE YJJG"/>
    <property type="match status" value="1"/>
</dbReference>
<proteinExistence type="predicted"/>
<dbReference type="RefSeq" id="WP_341628077.1">
    <property type="nucleotide sequence ID" value="NZ_JBAKBA010000021.1"/>
</dbReference>
<evidence type="ECO:0000313" key="2">
    <source>
        <dbReference type="Proteomes" id="UP001366060"/>
    </source>
</evidence>
<dbReference type="PANTHER" id="PTHR47478">
    <property type="match status" value="1"/>
</dbReference>
<reference evidence="1 2" key="1">
    <citation type="submission" date="2024-02" db="EMBL/GenBank/DDBJ databases">
        <title>Bacteria isolated from the canopy kelp, Nereocystis luetkeana.</title>
        <authorList>
            <person name="Pfister C.A."/>
            <person name="Younker I.T."/>
            <person name="Light S.H."/>
        </authorList>
    </citation>
    <scope>NUCLEOTIDE SEQUENCE [LARGE SCALE GENOMIC DNA]</scope>
    <source>
        <strain evidence="1 2">TI.2.07</strain>
    </source>
</reference>
<dbReference type="SUPFAM" id="SSF56784">
    <property type="entry name" value="HAD-like"/>
    <property type="match status" value="1"/>
</dbReference>
<dbReference type="InterPro" id="IPR023214">
    <property type="entry name" value="HAD_sf"/>
</dbReference>
<sequence length="154" mass="17030">MNVYLFDWGDTLMVDFPQNTGKMCEWETVEAIAGAKETLAVLSRKAKIYIATGAADSTEQEIKSAFERVELSQYISGYFCKENIRLEKGTAAFLNAIISTLAIPVTNITMVGDSFVKDIEPAISVGITPIWFTPNSVQIAPDNIRTIKRLSELT</sequence>
<evidence type="ECO:0000313" key="1">
    <source>
        <dbReference type="EMBL" id="MEL0659530.1"/>
    </source>
</evidence>
<accession>A0ABU9HCK7</accession>
<name>A0ABU9HCK7_9GAMM</name>
<dbReference type="InterPro" id="IPR036412">
    <property type="entry name" value="HAD-like_sf"/>
</dbReference>
<dbReference type="Gene3D" id="3.40.50.1000">
    <property type="entry name" value="HAD superfamily/HAD-like"/>
    <property type="match status" value="1"/>
</dbReference>
<dbReference type="EMBL" id="JBAKBA010000021">
    <property type="protein sequence ID" value="MEL0659530.1"/>
    <property type="molecule type" value="Genomic_DNA"/>
</dbReference>
<dbReference type="Pfam" id="PF13419">
    <property type="entry name" value="HAD_2"/>
    <property type="match status" value="1"/>
</dbReference>
<comment type="caution">
    <text evidence="1">The sequence shown here is derived from an EMBL/GenBank/DDBJ whole genome shotgun (WGS) entry which is preliminary data.</text>
</comment>
<gene>
    <name evidence="1" type="ORF">V6255_10315</name>
</gene>
<dbReference type="InterPro" id="IPR041492">
    <property type="entry name" value="HAD_2"/>
</dbReference>
<organism evidence="1 2">
    <name type="scientific">Psychromonas arctica</name>
    <dbReference type="NCBI Taxonomy" id="168275"/>
    <lineage>
        <taxon>Bacteria</taxon>
        <taxon>Pseudomonadati</taxon>
        <taxon>Pseudomonadota</taxon>
        <taxon>Gammaproteobacteria</taxon>
        <taxon>Alteromonadales</taxon>
        <taxon>Psychromonadaceae</taxon>
        <taxon>Psychromonas</taxon>
    </lineage>
</organism>
<keyword evidence="2" id="KW-1185">Reference proteome</keyword>
<protein>
    <submittedName>
        <fullName evidence="1">HAD hydrolase-like protein</fullName>
    </submittedName>
</protein>
<dbReference type="InterPro" id="IPR052550">
    <property type="entry name" value="Pyrimidine_5'-ntase_YjjG"/>
</dbReference>
<dbReference type="Proteomes" id="UP001366060">
    <property type="component" value="Unassembled WGS sequence"/>
</dbReference>